<gene>
    <name evidence="1" type="ORF">MM415A02457_0001</name>
</gene>
<reference evidence="1" key="1">
    <citation type="submission" date="2020-03" db="EMBL/GenBank/DDBJ databases">
        <title>The deep terrestrial virosphere.</title>
        <authorList>
            <person name="Holmfeldt K."/>
            <person name="Nilsson E."/>
            <person name="Simone D."/>
            <person name="Lopez-Fernandez M."/>
            <person name="Wu X."/>
            <person name="de Brujin I."/>
            <person name="Lundin D."/>
            <person name="Andersson A."/>
            <person name="Bertilsson S."/>
            <person name="Dopson M."/>
        </authorList>
    </citation>
    <scope>NUCLEOTIDE SEQUENCE</scope>
    <source>
        <strain evidence="1">MM415A02457</strain>
    </source>
</reference>
<evidence type="ECO:0000313" key="1">
    <source>
        <dbReference type="EMBL" id="QJA73135.1"/>
    </source>
</evidence>
<protein>
    <submittedName>
        <fullName evidence="1">Uncharacterized protein</fullName>
    </submittedName>
</protein>
<sequence>MGAIIALIGVVYTMGRKRNGSGFTMGLERDVREIKHKLSDVAEDVARIAKGQEDIRSRVTRLENISNGQFKQQ</sequence>
<organism evidence="1">
    <name type="scientific">viral metagenome</name>
    <dbReference type="NCBI Taxonomy" id="1070528"/>
    <lineage>
        <taxon>unclassified sequences</taxon>
        <taxon>metagenomes</taxon>
        <taxon>organismal metagenomes</taxon>
    </lineage>
</organism>
<dbReference type="AlphaFoldDB" id="A0A6M3JWU3"/>
<proteinExistence type="predicted"/>
<name>A0A6M3JWU3_9ZZZZ</name>
<dbReference type="EMBL" id="MT142005">
    <property type="protein sequence ID" value="QJA73135.1"/>
    <property type="molecule type" value="Genomic_DNA"/>
</dbReference>
<accession>A0A6M3JWU3</accession>